<dbReference type="InterPro" id="IPR036754">
    <property type="entry name" value="YbaK/aa-tRNA-synt-asso_dom_sf"/>
</dbReference>
<evidence type="ECO:0000259" key="13">
    <source>
        <dbReference type="PROSITE" id="PS50862"/>
    </source>
</evidence>
<dbReference type="InterPro" id="IPR004500">
    <property type="entry name" value="Pro-tRNA-synth_IIa_bac-type"/>
</dbReference>
<protein>
    <recommendedName>
        <fullName evidence="4">Proline--tRNA ligase</fullName>
        <ecNumber evidence="3">6.1.1.15</ecNumber>
    </recommendedName>
    <alternativeName>
        <fullName evidence="11">Prolyl-tRNA synthetase</fullName>
    </alternativeName>
</protein>
<evidence type="ECO:0000256" key="3">
    <source>
        <dbReference type="ARBA" id="ARBA00012831"/>
    </source>
</evidence>
<dbReference type="GO" id="GO:0002161">
    <property type="term" value="F:aminoacyl-tRNA deacylase activity"/>
    <property type="evidence" value="ECO:0007669"/>
    <property type="project" value="InterPro"/>
</dbReference>
<dbReference type="InterPro" id="IPR007214">
    <property type="entry name" value="YbaK/aa-tRNA-synth-assoc-dom"/>
</dbReference>
<comment type="subunit">
    <text evidence="2">Homodimer.</text>
</comment>
<dbReference type="SUPFAM" id="SSF55681">
    <property type="entry name" value="Class II aaRS and biotin synthetases"/>
    <property type="match status" value="1"/>
</dbReference>
<dbReference type="AlphaFoldDB" id="A0A3B1BUX1"/>
<evidence type="ECO:0000256" key="2">
    <source>
        <dbReference type="ARBA" id="ARBA00011738"/>
    </source>
</evidence>
<dbReference type="GO" id="GO:0005829">
    <property type="term" value="C:cytosol"/>
    <property type="evidence" value="ECO:0007669"/>
    <property type="project" value="TreeGrafter"/>
</dbReference>
<evidence type="ECO:0000256" key="12">
    <source>
        <dbReference type="ARBA" id="ARBA00047671"/>
    </source>
</evidence>
<evidence type="ECO:0000256" key="7">
    <source>
        <dbReference type="ARBA" id="ARBA00022741"/>
    </source>
</evidence>
<evidence type="ECO:0000256" key="11">
    <source>
        <dbReference type="ARBA" id="ARBA00029731"/>
    </source>
</evidence>
<dbReference type="SUPFAM" id="SSF55826">
    <property type="entry name" value="YbaK/ProRS associated domain"/>
    <property type="match status" value="1"/>
</dbReference>
<evidence type="ECO:0000256" key="10">
    <source>
        <dbReference type="ARBA" id="ARBA00023146"/>
    </source>
</evidence>
<dbReference type="Gene3D" id="3.30.930.10">
    <property type="entry name" value="Bira Bifunctional Protein, Domain 2"/>
    <property type="match status" value="2"/>
</dbReference>
<keyword evidence="9" id="KW-0648">Protein biosynthesis</keyword>
<evidence type="ECO:0000256" key="9">
    <source>
        <dbReference type="ARBA" id="ARBA00022917"/>
    </source>
</evidence>
<dbReference type="SUPFAM" id="SSF52954">
    <property type="entry name" value="Class II aaRS ABD-related"/>
    <property type="match status" value="1"/>
</dbReference>
<dbReference type="CDD" id="cd00861">
    <property type="entry name" value="ProRS_anticodon_short"/>
    <property type="match status" value="1"/>
</dbReference>
<keyword evidence="10 14" id="KW-0030">Aminoacyl-tRNA synthetase</keyword>
<sequence length="576" mass="63482">MKLSRYHLPTLKEAPAEAEVISHKLMIRAGMIRKLASGIYSLLPLGVRVIRKVENIIREEMNRAHAMEVFLPSIQPAELWKESGRWDFYGKELLRITDRHGREFCYGPTHEEVITDLIRRDVRSYRDLPLNLYQIQTKFRDEIRPRFGVMRGREFSMKDAYSFDADDESANISYADMKKAYNAIFTRMGLNFRAVEADTGQIGGSFSHEFMVLANSGEDTIAHCDKCDYAANVERVELLPPKETSTGAPLPVEEVETPGKKAVEGVAEFLKLPASQFIKTLIFKTDTEQKFVAVLTRGDHEVNEIKLSRTIGANEIELASDEDVEKITNAPTGFAGPIGLSIPIVADNAVAGIKNGITGANKKDAHIKNVNMARDFKDAKLADIRNAIEGDACPRCDGGKLTMRKGIEVGHIFKLGTKYSESMNATFLNKEGKSRPMIMGCYGIGVGRSATAAIEQNNDENGIVWPPAIAPFEVIVISLGKAGDEVEKAADGVYRALQGSGLDTAFDDRNERPGMKFNDADLIGYPVQVIIGKRGLAEGAVEIKTRKTGEKKNVPIEDATGAVTEILKELAKAGKL</sequence>
<dbReference type="GO" id="GO:0004827">
    <property type="term" value="F:proline-tRNA ligase activity"/>
    <property type="evidence" value="ECO:0007669"/>
    <property type="project" value="UniProtKB-EC"/>
</dbReference>
<keyword evidence="8" id="KW-0067">ATP-binding</keyword>
<dbReference type="InterPro" id="IPR006195">
    <property type="entry name" value="aa-tRNA-synth_II"/>
</dbReference>
<dbReference type="HAMAP" id="MF_01569">
    <property type="entry name" value="Pro_tRNA_synth_type1"/>
    <property type="match status" value="1"/>
</dbReference>
<comment type="subcellular location">
    <subcellularLocation>
        <location evidence="1">Cytoplasm</location>
    </subcellularLocation>
</comment>
<evidence type="ECO:0000256" key="1">
    <source>
        <dbReference type="ARBA" id="ARBA00004496"/>
    </source>
</evidence>
<keyword evidence="5" id="KW-0963">Cytoplasm</keyword>
<keyword evidence="7" id="KW-0547">Nucleotide-binding</keyword>
<evidence type="ECO:0000256" key="5">
    <source>
        <dbReference type="ARBA" id="ARBA00022490"/>
    </source>
</evidence>
<dbReference type="InterPro" id="IPR050062">
    <property type="entry name" value="Pro-tRNA_synthetase"/>
</dbReference>
<evidence type="ECO:0000313" key="14">
    <source>
        <dbReference type="EMBL" id="VAX22106.1"/>
    </source>
</evidence>
<dbReference type="PIRSF" id="PIRSF001535">
    <property type="entry name" value="ProRS_1"/>
    <property type="match status" value="1"/>
</dbReference>
<dbReference type="InterPro" id="IPR033730">
    <property type="entry name" value="ProRS_core_prok"/>
</dbReference>
<comment type="catalytic activity">
    <reaction evidence="12">
        <text>tRNA(Pro) + L-proline + ATP = L-prolyl-tRNA(Pro) + AMP + diphosphate</text>
        <dbReference type="Rhea" id="RHEA:14305"/>
        <dbReference type="Rhea" id="RHEA-COMP:9700"/>
        <dbReference type="Rhea" id="RHEA-COMP:9702"/>
        <dbReference type="ChEBI" id="CHEBI:30616"/>
        <dbReference type="ChEBI" id="CHEBI:33019"/>
        <dbReference type="ChEBI" id="CHEBI:60039"/>
        <dbReference type="ChEBI" id="CHEBI:78442"/>
        <dbReference type="ChEBI" id="CHEBI:78532"/>
        <dbReference type="ChEBI" id="CHEBI:456215"/>
        <dbReference type="EC" id="6.1.1.15"/>
    </reaction>
</comment>
<dbReference type="NCBIfam" id="TIGR00409">
    <property type="entry name" value="proS_fam_II"/>
    <property type="match status" value="1"/>
</dbReference>
<evidence type="ECO:0000256" key="4">
    <source>
        <dbReference type="ARBA" id="ARBA00019110"/>
    </source>
</evidence>
<dbReference type="PANTHER" id="PTHR42753:SF2">
    <property type="entry name" value="PROLINE--TRNA LIGASE"/>
    <property type="match status" value="1"/>
</dbReference>
<dbReference type="InterPro" id="IPR036621">
    <property type="entry name" value="Anticodon-bd_dom_sf"/>
</dbReference>
<dbReference type="InterPro" id="IPR004154">
    <property type="entry name" value="Anticodon-bd"/>
</dbReference>
<dbReference type="PRINTS" id="PR01046">
    <property type="entry name" value="TRNASYNTHPRO"/>
</dbReference>
<keyword evidence="6 14" id="KW-0436">Ligase</keyword>
<accession>A0A3B1BUX1</accession>
<dbReference type="Pfam" id="PF03129">
    <property type="entry name" value="HGTP_anticodon"/>
    <property type="match status" value="1"/>
</dbReference>
<dbReference type="EC" id="6.1.1.15" evidence="3"/>
<dbReference type="PROSITE" id="PS50862">
    <property type="entry name" value="AA_TRNA_LIGASE_II"/>
    <property type="match status" value="1"/>
</dbReference>
<dbReference type="InterPro" id="IPR002316">
    <property type="entry name" value="Pro-tRNA-ligase_IIa"/>
</dbReference>
<dbReference type="Gene3D" id="3.40.50.800">
    <property type="entry name" value="Anticodon-binding domain"/>
    <property type="match status" value="1"/>
</dbReference>
<name>A0A3B1BUX1_9ZZZZ</name>
<dbReference type="CDD" id="cd04334">
    <property type="entry name" value="ProRS-INS"/>
    <property type="match status" value="1"/>
</dbReference>
<dbReference type="EMBL" id="UOGC01000133">
    <property type="protein sequence ID" value="VAX22106.1"/>
    <property type="molecule type" value="Genomic_DNA"/>
</dbReference>
<dbReference type="GO" id="GO:0005524">
    <property type="term" value="F:ATP binding"/>
    <property type="evidence" value="ECO:0007669"/>
    <property type="project" value="UniProtKB-KW"/>
</dbReference>
<dbReference type="CDD" id="cd00779">
    <property type="entry name" value="ProRS_core_prok"/>
    <property type="match status" value="1"/>
</dbReference>
<dbReference type="FunFam" id="3.30.930.10:FF:000065">
    <property type="entry name" value="Proline--tRNA ligase"/>
    <property type="match status" value="1"/>
</dbReference>
<evidence type="ECO:0000256" key="6">
    <source>
        <dbReference type="ARBA" id="ARBA00022598"/>
    </source>
</evidence>
<dbReference type="InterPro" id="IPR044140">
    <property type="entry name" value="ProRS_anticodon_short"/>
</dbReference>
<reference evidence="14" key="1">
    <citation type="submission" date="2018-06" db="EMBL/GenBank/DDBJ databases">
        <authorList>
            <person name="Zhirakovskaya E."/>
        </authorList>
    </citation>
    <scope>NUCLEOTIDE SEQUENCE</scope>
</reference>
<dbReference type="Pfam" id="PF00587">
    <property type="entry name" value="tRNA-synt_2b"/>
    <property type="match status" value="1"/>
</dbReference>
<dbReference type="InterPro" id="IPR023717">
    <property type="entry name" value="Pro-tRNA-Synthase_IIa_type1"/>
</dbReference>
<dbReference type="NCBIfam" id="NF006625">
    <property type="entry name" value="PRK09194.1"/>
    <property type="match status" value="1"/>
</dbReference>
<dbReference type="InterPro" id="IPR045864">
    <property type="entry name" value="aa-tRNA-synth_II/BPL/LPL"/>
</dbReference>
<feature type="domain" description="Aminoacyl-transfer RNA synthetases class-II family profile" evidence="13">
    <location>
        <begin position="38"/>
        <end position="466"/>
    </location>
</feature>
<dbReference type="PANTHER" id="PTHR42753">
    <property type="entry name" value="MITOCHONDRIAL RIBOSOME PROTEIN L39/PROLYL-TRNA LIGASE FAMILY MEMBER"/>
    <property type="match status" value="1"/>
</dbReference>
<dbReference type="Pfam" id="PF04073">
    <property type="entry name" value="tRNA_edit"/>
    <property type="match status" value="1"/>
</dbReference>
<dbReference type="InterPro" id="IPR002314">
    <property type="entry name" value="aa-tRNA-synt_IIb"/>
</dbReference>
<organism evidence="14">
    <name type="scientific">hydrothermal vent metagenome</name>
    <dbReference type="NCBI Taxonomy" id="652676"/>
    <lineage>
        <taxon>unclassified sequences</taxon>
        <taxon>metagenomes</taxon>
        <taxon>ecological metagenomes</taxon>
    </lineage>
</organism>
<dbReference type="GO" id="GO:0006433">
    <property type="term" value="P:prolyl-tRNA aminoacylation"/>
    <property type="evidence" value="ECO:0007669"/>
    <property type="project" value="InterPro"/>
</dbReference>
<gene>
    <name evidence="14" type="ORF">MNBD_NITROSPINAE01-981</name>
</gene>
<evidence type="ECO:0000256" key="8">
    <source>
        <dbReference type="ARBA" id="ARBA00022840"/>
    </source>
</evidence>
<dbReference type="FunFam" id="3.30.930.10:FF:000066">
    <property type="entry name" value="Proline--tRNA ligase"/>
    <property type="match status" value="1"/>
</dbReference>
<proteinExistence type="inferred from homology"/>